<dbReference type="PANTHER" id="PTHR47706">
    <property type="entry name" value="NMRA-LIKE FAMILY PROTEIN"/>
    <property type="match status" value="1"/>
</dbReference>
<keyword evidence="2" id="KW-0560">Oxidoreductase</keyword>
<comment type="caution">
    <text evidence="3">The sequence shown here is derived from an EMBL/GenBank/DDBJ whole genome shotgun (WGS) entry which is preliminary data.</text>
</comment>
<keyword evidence="4" id="KW-1185">Reference proteome</keyword>
<evidence type="ECO:0000313" key="4">
    <source>
        <dbReference type="Proteomes" id="UP001274830"/>
    </source>
</evidence>
<organism evidence="3 4">
    <name type="scientific">Recurvomyces mirabilis</name>
    <dbReference type="NCBI Taxonomy" id="574656"/>
    <lineage>
        <taxon>Eukaryota</taxon>
        <taxon>Fungi</taxon>
        <taxon>Dikarya</taxon>
        <taxon>Ascomycota</taxon>
        <taxon>Pezizomycotina</taxon>
        <taxon>Dothideomycetes</taxon>
        <taxon>Dothideomycetidae</taxon>
        <taxon>Mycosphaerellales</taxon>
        <taxon>Teratosphaeriaceae</taxon>
        <taxon>Recurvomyces</taxon>
    </lineage>
</organism>
<dbReference type="InterPro" id="IPR036291">
    <property type="entry name" value="NAD(P)-bd_dom_sf"/>
</dbReference>
<dbReference type="Gene3D" id="3.40.50.720">
    <property type="entry name" value="NAD(P)-binding Rossmann-like Domain"/>
    <property type="match status" value="1"/>
</dbReference>
<dbReference type="EMBL" id="JAUTXT010000035">
    <property type="protein sequence ID" value="KAK3672174.1"/>
    <property type="molecule type" value="Genomic_DNA"/>
</dbReference>
<dbReference type="PANTHER" id="PTHR47706:SF10">
    <property type="entry name" value="NMRA-LIKE DOMAIN-CONTAINING PROTEIN"/>
    <property type="match status" value="1"/>
</dbReference>
<gene>
    <name evidence="3" type="ORF">LTR78_007927</name>
</gene>
<accession>A0AAE0TV50</accession>
<keyword evidence="1" id="KW-0521">NADP</keyword>
<name>A0AAE0TV50_9PEZI</name>
<evidence type="ECO:0008006" key="5">
    <source>
        <dbReference type="Google" id="ProtNLM"/>
    </source>
</evidence>
<dbReference type="SUPFAM" id="SSF51735">
    <property type="entry name" value="NAD(P)-binding Rossmann-fold domains"/>
    <property type="match status" value="1"/>
</dbReference>
<dbReference type="Gene3D" id="3.90.25.10">
    <property type="entry name" value="UDP-galactose 4-epimerase, domain 1"/>
    <property type="match status" value="1"/>
</dbReference>
<sequence length="318" mass="35105">MGSTGNSTASRLVLVVGNNRIATSITTALYQSGSYEIHQIVPRRTSVHHTKGITVHESDLSSQSLRHILSTIHPDVFISTASGGDFAFQKLLIDIAIETKVLRFIPAEFGHDSLNTRLQERLPPSKERARTIEYLRQCSGQGKIEWVGLAMSCLLDHGILSGNLGFDLKWHSATLHGSGDEHFAASSTPFVGEAVFAAVQHWEEVKNQYLHTASMSTTTNTVLAALEVVTGKQWEAGRSDVEDCVREAERRVERGWPDAGMFLMERSVLYDEGLDALKPFLDHDAKDMLKLRGEDVEGLVKEVVHQHKHYGKGDCGCG</sequence>
<dbReference type="AlphaFoldDB" id="A0AAE0TV50"/>
<dbReference type="Proteomes" id="UP001274830">
    <property type="component" value="Unassembled WGS sequence"/>
</dbReference>
<reference evidence="3" key="1">
    <citation type="submission" date="2023-07" db="EMBL/GenBank/DDBJ databases">
        <title>Black Yeasts Isolated from many extreme environments.</title>
        <authorList>
            <person name="Coleine C."/>
            <person name="Stajich J.E."/>
            <person name="Selbmann L."/>
        </authorList>
    </citation>
    <scope>NUCLEOTIDE SEQUENCE</scope>
    <source>
        <strain evidence="3">CCFEE 5485</strain>
    </source>
</reference>
<evidence type="ECO:0000256" key="2">
    <source>
        <dbReference type="ARBA" id="ARBA00023002"/>
    </source>
</evidence>
<evidence type="ECO:0000313" key="3">
    <source>
        <dbReference type="EMBL" id="KAK3672174.1"/>
    </source>
</evidence>
<evidence type="ECO:0000256" key="1">
    <source>
        <dbReference type="ARBA" id="ARBA00022857"/>
    </source>
</evidence>
<dbReference type="InterPro" id="IPR051609">
    <property type="entry name" value="NmrA/Isoflavone_reductase-like"/>
</dbReference>
<proteinExistence type="predicted"/>
<dbReference type="GO" id="GO:0016491">
    <property type="term" value="F:oxidoreductase activity"/>
    <property type="evidence" value="ECO:0007669"/>
    <property type="project" value="UniProtKB-KW"/>
</dbReference>
<protein>
    <recommendedName>
        <fullName evidence="5">NmrA-like domain-containing protein</fullName>
    </recommendedName>
</protein>